<gene>
    <name evidence="12" type="ORF">WMQ36_25385</name>
</gene>
<evidence type="ECO:0000256" key="7">
    <source>
        <dbReference type="ARBA" id="ARBA00024867"/>
    </source>
</evidence>
<keyword evidence="5 9" id="KW-0238">DNA-binding</keyword>
<keyword evidence="4" id="KW-0805">Transcription regulation</keyword>
<name>A0ABV1DE79_9FIRM</name>
<feature type="modified residue" description="4-aspartylphosphate" evidence="8">
    <location>
        <position position="52"/>
    </location>
</feature>
<protein>
    <recommendedName>
        <fullName evidence="1">Stage 0 sporulation protein A homolog</fullName>
    </recommendedName>
</protein>
<dbReference type="PANTHER" id="PTHR48111:SF40">
    <property type="entry name" value="PHOSPHATE REGULON TRANSCRIPTIONAL REGULATORY PROTEIN PHOB"/>
    <property type="match status" value="1"/>
</dbReference>
<dbReference type="SUPFAM" id="SSF52172">
    <property type="entry name" value="CheY-like"/>
    <property type="match status" value="1"/>
</dbReference>
<keyword evidence="3" id="KW-0902">Two-component regulatory system</keyword>
<organism evidence="12 13">
    <name type="scientific">Enterocloster hominis</name>
    <name type="common">ex Hitch et al. 2024</name>
    <dbReference type="NCBI Taxonomy" id="1917870"/>
    <lineage>
        <taxon>Bacteria</taxon>
        <taxon>Bacillati</taxon>
        <taxon>Bacillota</taxon>
        <taxon>Clostridia</taxon>
        <taxon>Lachnospirales</taxon>
        <taxon>Lachnospiraceae</taxon>
        <taxon>Enterocloster</taxon>
    </lineage>
</organism>
<evidence type="ECO:0000259" key="11">
    <source>
        <dbReference type="PROSITE" id="PS51755"/>
    </source>
</evidence>
<sequence length="235" mass="26910">MPRVLVVDDEKLIVKGIRFSLEQDGMEVDCAYDGEEAVELAKKTEYDIVLLDVMLPKLDGYEVCQAIREFSDMPIIMLTAKGGDMDKILGLEYGADDYISKPFNILEVKARIKAIIRRSSKNKRLKKEEANNSVIGQGDLKMDTESRRVFIGEREINLTAKEFDLLELLVRNPNKVYSREALLTYVWGNKAMDSGDVRTVDVHVRRLREKIEPSPSDPKYVHTKWGVGYYFRVKG</sequence>
<keyword evidence="2 8" id="KW-0597">Phosphoprotein</keyword>
<evidence type="ECO:0000256" key="6">
    <source>
        <dbReference type="ARBA" id="ARBA00023163"/>
    </source>
</evidence>
<evidence type="ECO:0000256" key="1">
    <source>
        <dbReference type="ARBA" id="ARBA00018672"/>
    </source>
</evidence>
<dbReference type="Gene3D" id="3.40.50.2300">
    <property type="match status" value="1"/>
</dbReference>
<feature type="domain" description="OmpR/PhoB-type" evidence="11">
    <location>
        <begin position="132"/>
        <end position="233"/>
    </location>
</feature>
<dbReference type="Proteomes" id="UP001454086">
    <property type="component" value="Unassembled WGS sequence"/>
</dbReference>
<dbReference type="InterPro" id="IPR001867">
    <property type="entry name" value="OmpR/PhoB-type_DNA-bd"/>
</dbReference>
<dbReference type="InterPro" id="IPR039420">
    <property type="entry name" value="WalR-like"/>
</dbReference>
<evidence type="ECO:0000259" key="10">
    <source>
        <dbReference type="PROSITE" id="PS50110"/>
    </source>
</evidence>
<comment type="caution">
    <text evidence="12">The sequence shown here is derived from an EMBL/GenBank/DDBJ whole genome shotgun (WGS) entry which is preliminary data.</text>
</comment>
<evidence type="ECO:0000256" key="9">
    <source>
        <dbReference type="PROSITE-ProRule" id="PRU01091"/>
    </source>
</evidence>
<dbReference type="InterPro" id="IPR011006">
    <property type="entry name" value="CheY-like_superfamily"/>
</dbReference>
<dbReference type="PANTHER" id="PTHR48111">
    <property type="entry name" value="REGULATOR OF RPOS"/>
    <property type="match status" value="1"/>
</dbReference>
<dbReference type="Pfam" id="PF00486">
    <property type="entry name" value="Trans_reg_C"/>
    <property type="match status" value="1"/>
</dbReference>
<dbReference type="Gene3D" id="1.10.10.10">
    <property type="entry name" value="Winged helix-like DNA-binding domain superfamily/Winged helix DNA-binding domain"/>
    <property type="match status" value="1"/>
</dbReference>
<evidence type="ECO:0000256" key="2">
    <source>
        <dbReference type="ARBA" id="ARBA00022553"/>
    </source>
</evidence>
<accession>A0ABV1DE79</accession>
<reference evidence="12 13" key="1">
    <citation type="submission" date="2024-03" db="EMBL/GenBank/DDBJ databases">
        <title>Human intestinal bacterial collection.</title>
        <authorList>
            <person name="Pauvert C."/>
            <person name="Hitch T.C.A."/>
            <person name="Clavel T."/>
        </authorList>
    </citation>
    <scope>NUCLEOTIDE SEQUENCE [LARGE SCALE GENOMIC DNA]</scope>
    <source>
        <strain evidence="12 13">CLA-SR-H021</strain>
    </source>
</reference>
<dbReference type="Pfam" id="PF00072">
    <property type="entry name" value="Response_reg"/>
    <property type="match status" value="1"/>
</dbReference>
<keyword evidence="13" id="KW-1185">Reference proteome</keyword>
<evidence type="ECO:0000256" key="5">
    <source>
        <dbReference type="ARBA" id="ARBA00023125"/>
    </source>
</evidence>
<feature type="DNA-binding region" description="OmpR/PhoB-type" evidence="9">
    <location>
        <begin position="132"/>
        <end position="233"/>
    </location>
</feature>
<dbReference type="SUPFAM" id="SSF46894">
    <property type="entry name" value="C-terminal effector domain of the bipartite response regulators"/>
    <property type="match status" value="1"/>
</dbReference>
<comment type="function">
    <text evidence="7">May play the central regulatory role in sporulation. It may be an element of the effector pathway responsible for the activation of sporulation genes in response to nutritional stress. Spo0A may act in concert with spo0H (a sigma factor) to control the expression of some genes that are critical to the sporulation process.</text>
</comment>
<evidence type="ECO:0000256" key="4">
    <source>
        <dbReference type="ARBA" id="ARBA00023015"/>
    </source>
</evidence>
<evidence type="ECO:0000256" key="3">
    <source>
        <dbReference type="ARBA" id="ARBA00023012"/>
    </source>
</evidence>
<feature type="domain" description="Response regulatory" evidence="10">
    <location>
        <begin position="3"/>
        <end position="116"/>
    </location>
</feature>
<dbReference type="InterPro" id="IPR016032">
    <property type="entry name" value="Sig_transdc_resp-reg_C-effctor"/>
</dbReference>
<dbReference type="EMBL" id="JBBMFM010000166">
    <property type="protein sequence ID" value="MEQ2428295.1"/>
    <property type="molecule type" value="Genomic_DNA"/>
</dbReference>
<dbReference type="SMART" id="SM00448">
    <property type="entry name" value="REC"/>
    <property type="match status" value="1"/>
</dbReference>
<dbReference type="SMART" id="SM00862">
    <property type="entry name" value="Trans_reg_C"/>
    <property type="match status" value="1"/>
</dbReference>
<dbReference type="InterPro" id="IPR001789">
    <property type="entry name" value="Sig_transdc_resp-reg_receiver"/>
</dbReference>
<dbReference type="PROSITE" id="PS50110">
    <property type="entry name" value="RESPONSE_REGULATORY"/>
    <property type="match status" value="1"/>
</dbReference>
<evidence type="ECO:0000313" key="12">
    <source>
        <dbReference type="EMBL" id="MEQ2428295.1"/>
    </source>
</evidence>
<dbReference type="Gene3D" id="6.10.250.690">
    <property type="match status" value="1"/>
</dbReference>
<dbReference type="InterPro" id="IPR036388">
    <property type="entry name" value="WH-like_DNA-bd_sf"/>
</dbReference>
<proteinExistence type="predicted"/>
<evidence type="ECO:0000313" key="13">
    <source>
        <dbReference type="Proteomes" id="UP001454086"/>
    </source>
</evidence>
<dbReference type="PROSITE" id="PS51755">
    <property type="entry name" value="OMPR_PHOB"/>
    <property type="match status" value="1"/>
</dbReference>
<dbReference type="CDD" id="cd17574">
    <property type="entry name" value="REC_OmpR"/>
    <property type="match status" value="1"/>
</dbReference>
<keyword evidence="6" id="KW-0804">Transcription</keyword>
<evidence type="ECO:0000256" key="8">
    <source>
        <dbReference type="PROSITE-ProRule" id="PRU00169"/>
    </source>
</evidence>
<dbReference type="CDD" id="cd00383">
    <property type="entry name" value="trans_reg_C"/>
    <property type="match status" value="1"/>
</dbReference>
<dbReference type="RefSeq" id="WP_008718118.1">
    <property type="nucleotide sequence ID" value="NZ_JAJFEB010000019.1"/>
</dbReference>